<gene>
    <name evidence="6" type="primary">fliA_4</name>
    <name evidence="6" type="ORF">BSF38_05066</name>
</gene>
<proteinExistence type="inferred from homology"/>
<dbReference type="InterPro" id="IPR014284">
    <property type="entry name" value="RNA_pol_sigma-70_dom"/>
</dbReference>
<dbReference type="Pfam" id="PF08281">
    <property type="entry name" value="Sigma70_r4_2"/>
    <property type="match status" value="1"/>
</dbReference>
<evidence type="ECO:0000259" key="5">
    <source>
        <dbReference type="Pfam" id="PF08281"/>
    </source>
</evidence>
<accession>A0A1U7CX35</accession>
<dbReference type="PANTHER" id="PTHR43133:SF51">
    <property type="entry name" value="RNA POLYMERASE SIGMA FACTOR"/>
    <property type="match status" value="1"/>
</dbReference>
<keyword evidence="3" id="KW-0731">Sigma factor</keyword>
<evidence type="ECO:0000256" key="1">
    <source>
        <dbReference type="ARBA" id="ARBA00010641"/>
    </source>
</evidence>
<keyword evidence="2" id="KW-0805">Transcription regulation</keyword>
<dbReference type="NCBIfam" id="TIGR02937">
    <property type="entry name" value="sigma70-ECF"/>
    <property type="match status" value="1"/>
</dbReference>
<organism evidence="6 7">
    <name type="scientific">Paludisphaera borealis</name>
    <dbReference type="NCBI Taxonomy" id="1387353"/>
    <lineage>
        <taxon>Bacteria</taxon>
        <taxon>Pseudomonadati</taxon>
        <taxon>Planctomycetota</taxon>
        <taxon>Planctomycetia</taxon>
        <taxon>Isosphaerales</taxon>
        <taxon>Isosphaeraceae</taxon>
        <taxon>Paludisphaera</taxon>
    </lineage>
</organism>
<evidence type="ECO:0000313" key="7">
    <source>
        <dbReference type="Proteomes" id="UP000186309"/>
    </source>
</evidence>
<dbReference type="GO" id="GO:0003677">
    <property type="term" value="F:DNA binding"/>
    <property type="evidence" value="ECO:0007669"/>
    <property type="project" value="InterPro"/>
</dbReference>
<name>A0A1U7CX35_9BACT</name>
<dbReference type="SUPFAM" id="SSF88659">
    <property type="entry name" value="Sigma3 and sigma4 domains of RNA polymerase sigma factors"/>
    <property type="match status" value="1"/>
</dbReference>
<comment type="similarity">
    <text evidence="1">Belongs to the sigma-70 factor family. ECF subfamily.</text>
</comment>
<dbReference type="KEGG" id="pbor:BSF38_05066"/>
<protein>
    <submittedName>
        <fullName evidence="6">RNA polymerase sigma factor FliA</fullName>
    </submittedName>
</protein>
<evidence type="ECO:0000313" key="6">
    <source>
        <dbReference type="EMBL" id="APW63495.1"/>
    </source>
</evidence>
<dbReference type="STRING" id="1387353.BSF38_05066"/>
<dbReference type="SUPFAM" id="SSF88946">
    <property type="entry name" value="Sigma2 domain of RNA polymerase sigma factors"/>
    <property type="match status" value="1"/>
</dbReference>
<dbReference type="Gene3D" id="1.10.1740.10">
    <property type="match status" value="1"/>
</dbReference>
<dbReference type="InterPro" id="IPR013324">
    <property type="entry name" value="RNA_pol_sigma_r3/r4-like"/>
</dbReference>
<evidence type="ECO:0000256" key="2">
    <source>
        <dbReference type="ARBA" id="ARBA00023015"/>
    </source>
</evidence>
<dbReference type="GO" id="GO:0006352">
    <property type="term" value="P:DNA-templated transcription initiation"/>
    <property type="evidence" value="ECO:0007669"/>
    <property type="project" value="InterPro"/>
</dbReference>
<dbReference type="Proteomes" id="UP000186309">
    <property type="component" value="Chromosome"/>
</dbReference>
<dbReference type="RefSeq" id="WP_076349832.1">
    <property type="nucleotide sequence ID" value="NZ_CP019082.1"/>
</dbReference>
<sequence length="192" mass="21919">MPLSDVDRKLIERCLGKEPGAWNDFVDRYLGLIYHVIHHVAHSRSRLLSSADMEDIASEVLLAIVDDDYDVLRRYKGISSLPTYLTLIARRICVKEIIRRHREAELGHAKAHRETVSDLSGEAEAIASAEEVERMLDELPEKEAEVVRLYHLKYMNYRQIAKKLGMSENSVGPILARARKRMRAAAEQNKVG</sequence>
<dbReference type="AlphaFoldDB" id="A0A1U7CX35"/>
<dbReference type="GO" id="GO:0016987">
    <property type="term" value="F:sigma factor activity"/>
    <property type="evidence" value="ECO:0007669"/>
    <property type="project" value="UniProtKB-KW"/>
</dbReference>
<feature type="domain" description="RNA polymerase sigma factor 70 region 4 type 2" evidence="5">
    <location>
        <begin position="130"/>
        <end position="182"/>
    </location>
</feature>
<keyword evidence="4" id="KW-0804">Transcription</keyword>
<dbReference type="InterPro" id="IPR039425">
    <property type="entry name" value="RNA_pol_sigma-70-like"/>
</dbReference>
<dbReference type="Gene3D" id="1.10.10.10">
    <property type="entry name" value="Winged helix-like DNA-binding domain superfamily/Winged helix DNA-binding domain"/>
    <property type="match status" value="1"/>
</dbReference>
<evidence type="ECO:0000256" key="3">
    <source>
        <dbReference type="ARBA" id="ARBA00023082"/>
    </source>
</evidence>
<reference evidence="7" key="1">
    <citation type="submission" date="2016-12" db="EMBL/GenBank/DDBJ databases">
        <title>Comparative genomics of four Isosphaeraceae planctomycetes: a common pool of plasmids and glycoside hydrolase genes.</title>
        <authorList>
            <person name="Ivanova A."/>
        </authorList>
    </citation>
    <scope>NUCLEOTIDE SEQUENCE [LARGE SCALE GENOMIC DNA]</scope>
    <source>
        <strain evidence="7">PX4</strain>
    </source>
</reference>
<evidence type="ECO:0000256" key="4">
    <source>
        <dbReference type="ARBA" id="ARBA00023163"/>
    </source>
</evidence>
<keyword evidence="7" id="KW-1185">Reference proteome</keyword>
<dbReference type="InterPro" id="IPR036388">
    <property type="entry name" value="WH-like_DNA-bd_sf"/>
</dbReference>
<dbReference type="InterPro" id="IPR013249">
    <property type="entry name" value="RNA_pol_sigma70_r4_t2"/>
</dbReference>
<dbReference type="PANTHER" id="PTHR43133">
    <property type="entry name" value="RNA POLYMERASE ECF-TYPE SIGMA FACTO"/>
    <property type="match status" value="1"/>
</dbReference>
<dbReference type="EMBL" id="CP019082">
    <property type="protein sequence ID" value="APW63495.1"/>
    <property type="molecule type" value="Genomic_DNA"/>
</dbReference>
<dbReference type="OrthoDB" id="260857at2"/>
<dbReference type="InterPro" id="IPR013325">
    <property type="entry name" value="RNA_pol_sigma_r2"/>
</dbReference>